<gene>
    <name evidence="1" type="ORF">UY77_C0007G0016</name>
</gene>
<accession>A0A0G1XP37</accession>
<organism evidence="1 2">
    <name type="scientific">Candidatus Uhrbacteria bacterium GW2011_GWA2_53_10</name>
    <dbReference type="NCBI Taxonomy" id="1618980"/>
    <lineage>
        <taxon>Bacteria</taxon>
        <taxon>Candidatus Uhriibacteriota</taxon>
    </lineage>
</organism>
<comment type="caution">
    <text evidence="1">The sequence shown here is derived from an EMBL/GenBank/DDBJ whole genome shotgun (WGS) entry which is preliminary data.</text>
</comment>
<sequence length="183" mass="19971">SYAFLLGGEPIASGESFVLPGSEKPLAALAVSSTGPLSGSELELTNIRWRRVDKHVTGPYEAWSQARLNLEVKDVEYLTNIVLDGKTIGRVRFTVKNRTAFSYYDPTFMILLKRGAAIVGANKTTLSTLDSGETREVVVNWFGALPSASTVDVVPDINIFDLTVYKPLSGETTTDTRTRVLGR</sequence>
<proteinExistence type="predicted"/>
<feature type="non-terminal residue" evidence="1">
    <location>
        <position position="1"/>
    </location>
</feature>
<evidence type="ECO:0000313" key="2">
    <source>
        <dbReference type="Proteomes" id="UP000034711"/>
    </source>
</evidence>
<dbReference type="Proteomes" id="UP000034711">
    <property type="component" value="Unassembled WGS sequence"/>
</dbReference>
<reference evidence="1 2" key="1">
    <citation type="journal article" date="2015" name="Nature">
        <title>rRNA introns, odd ribosomes, and small enigmatic genomes across a large radiation of phyla.</title>
        <authorList>
            <person name="Brown C.T."/>
            <person name="Hug L.A."/>
            <person name="Thomas B.C."/>
            <person name="Sharon I."/>
            <person name="Castelle C.J."/>
            <person name="Singh A."/>
            <person name="Wilkins M.J."/>
            <person name="Williams K.H."/>
            <person name="Banfield J.F."/>
        </authorList>
    </citation>
    <scope>NUCLEOTIDE SEQUENCE [LARGE SCALE GENOMIC DNA]</scope>
</reference>
<name>A0A0G1XP37_9BACT</name>
<dbReference type="AlphaFoldDB" id="A0A0G1XP37"/>
<evidence type="ECO:0000313" key="1">
    <source>
        <dbReference type="EMBL" id="KKW33043.1"/>
    </source>
</evidence>
<dbReference type="EMBL" id="LCRI01000007">
    <property type="protein sequence ID" value="KKW33043.1"/>
    <property type="molecule type" value="Genomic_DNA"/>
</dbReference>
<protein>
    <submittedName>
        <fullName evidence="1">Uncharacterized protein</fullName>
    </submittedName>
</protein>